<dbReference type="GO" id="GO:0071949">
    <property type="term" value="F:FAD binding"/>
    <property type="evidence" value="ECO:0007669"/>
    <property type="project" value="InterPro"/>
</dbReference>
<dbReference type="InterPro" id="IPR012951">
    <property type="entry name" value="BBE"/>
</dbReference>
<dbReference type="SUPFAM" id="SSF56176">
    <property type="entry name" value="FAD-binding/transporter-associated domain-like"/>
    <property type="match status" value="1"/>
</dbReference>
<feature type="signal peptide" evidence="7">
    <location>
        <begin position="1"/>
        <end position="24"/>
    </location>
</feature>
<sequence>MKTPTNPLLVFFFLVFNLLNFALSHQLISCLSSGGVKNFTTDYTSNNGGRLFQQSVQNLRFAKLPNKPVAVIFPENAEQVATAIRCARRSSGPWTIRLRSGGHSFEGLSSHADAPFVLVDMMNMNRIAIDLESHTAWVEAGTTVGQLYHAIATSSKSTYGFPAGMILSAGVPGEMAKLWHKWQLVASDFEDDFFLQALVLAARDQPKTSSSSIWMLFMGLYLGPKTSALASLTSAFPELNATLTDCEEMSWAEAMISLRGDPQVKTLEDLTNRFSFRKTFSKAKSDFVEVPISVQALEGALELLAAQHKAAILLDPFGGAMRTLESDASPFPFRAGTLYGIEYFIDWDEEEDVNSEQYIAWMRGFYDYMGDLVMKTPRGAYVNNVDLDLGVRTNRTRNQESGGSDYLAQVTADWGEKFRVAADAVEEARSWGEKYFMGNYDRLVRAKTLIDPTDVFRHPQSIPPLASSI</sequence>
<dbReference type="Gene3D" id="3.30.465.10">
    <property type="match status" value="2"/>
</dbReference>
<dbReference type="Gene3D" id="3.30.43.10">
    <property type="entry name" value="Uridine Diphospho-n-acetylenolpyruvylglucosamine Reductase, domain 2"/>
    <property type="match status" value="1"/>
</dbReference>
<keyword evidence="4 7" id="KW-0732">Signal</keyword>
<feature type="chain" id="PRO_5043653051" description="FAD-binding PCMH-type domain-containing protein" evidence="7">
    <location>
        <begin position="25"/>
        <end position="469"/>
    </location>
</feature>
<dbReference type="InterPro" id="IPR016166">
    <property type="entry name" value="FAD-bd_PCMH"/>
</dbReference>
<evidence type="ECO:0000313" key="9">
    <source>
        <dbReference type="EMBL" id="KAG9449114.1"/>
    </source>
</evidence>
<evidence type="ECO:0000256" key="2">
    <source>
        <dbReference type="ARBA" id="ARBA00005466"/>
    </source>
</evidence>
<proteinExistence type="inferred from homology"/>
<dbReference type="Gene3D" id="3.40.462.20">
    <property type="match status" value="1"/>
</dbReference>
<keyword evidence="5" id="KW-0274">FAD</keyword>
<dbReference type="InterPro" id="IPR016169">
    <property type="entry name" value="FAD-bd_PCMH_sub2"/>
</dbReference>
<dbReference type="PANTHER" id="PTHR32448">
    <property type="entry name" value="OS08G0158400 PROTEIN"/>
    <property type="match status" value="1"/>
</dbReference>
<dbReference type="Pfam" id="PF01565">
    <property type="entry name" value="FAD_binding_4"/>
    <property type="match status" value="1"/>
</dbReference>
<feature type="domain" description="FAD-binding PCMH-type" evidence="8">
    <location>
        <begin position="64"/>
        <end position="242"/>
    </location>
</feature>
<dbReference type="InterPro" id="IPR006094">
    <property type="entry name" value="Oxid_FAD_bind_N"/>
</dbReference>
<comment type="similarity">
    <text evidence="2">Belongs to the oxygen-dependent FAD-linked oxidoreductase family.</text>
</comment>
<organism evidence="9 10">
    <name type="scientific">Aristolochia fimbriata</name>
    <name type="common">White veined hardy Dutchman's pipe vine</name>
    <dbReference type="NCBI Taxonomy" id="158543"/>
    <lineage>
        <taxon>Eukaryota</taxon>
        <taxon>Viridiplantae</taxon>
        <taxon>Streptophyta</taxon>
        <taxon>Embryophyta</taxon>
        <taxon>Tracheophyta</taxon>
        <taxon>Spermatophyta</taxon>
        <taxon>Magnoliopsida</taxon>
        <taxon>Magnoliidae</taxon>
        <taxon>Piperales</taxon>
        <taxon>Aristolochiaceae</taxon>
        <taxon>Aristolochia</taxon>
    </lineage>
</organism>
<keyword evidence="6" id="KW-0325">Glycoprotein</keyword>
<evidence type="ECO:0000256" key="4">
    <source>
        <dbReference type="ARBA" id="ARBA00022729"/>
    </source>
</evidence>
<reference evidence="9 10" key="1">
    <citation type="submission" date="2021-07" db="EMBL/GenBank/DDBJ databases">
        <title>The Aristolochia fimbriata genome: insights into angiosperm evolution, floral development and chemical biosynthesis.</title>
        <authorList>
            <person name="Jiao Y."/>
        </authorList>
    </citation>
    <scope>NUCLEOTIDE SEQUENCE [LARGE SCALE GENOMIC DNA]</scope>
    <source>
        <strain evidence="9">IBCAS-2021</strain>
        <tissue evidence="9">Leaf</tissue>
    </source>
</reference>
<dbReference type="Proteomes" id="UP000825729">
    <property type="component" value="Unassembled WGS sequence"/>
</dbReference>
<evidence type="ECO:0000259" key="8">
    <source>
        <dbReference type="PROSITE" id="PS51387"/>
    </source>
</evidence>
<keyword evidence="3" id="KW-0285">Flavoprotein</keyword>
<dbReference type="Pfam" id="PF08031">
    <property type="entry name" value="BBE"/>
    <property type="match status" value="1"/>
</dbReference>
<dbReference type="AlphaFoldDB" id="A0AAV7EK75"/>
<evidence type="ECO:0000256" key="6">
    <source>
        <dbReference type="ARBA" id="ARBA00023180"/>
    </source>
</evidence>
<evidence type="ECO:0000256" key="7">
    <source>
        <dbReference type="SAM" id="SignalP"/>
    </source>
</evidence>
<comment type="cofactor">
    <cofactor evidence="1">
        <name>FAD</name>
        <dbReference type="ChEBI" id="CHEBI:57692"/>
    </cofactor>
</comment>
<gene>
    <name evidence="9" type="ORF">H6P81_009079</name>
</gene>
<name>A0AAV7EK75_ARIFI</name>
<evidence type="ECO:0000313" key="10">
    <source>
        <dbReference type="Proteomes" id="UP000825729"/>
    </source>
</evidence>
<evidence type="ECO:0000256" key="3">
    <source>
        <dbReference type="ARBA" id="ARBA00022630"/>
    </source>
</evidence>
<dbReference type="EMBL" id="JAINDJ010000004">
    <property type="protein sequence ID" value="KAG9449114.1"/>
    <property type="molecule type" value="Genomic_DNA"/>
</dbReference>
<accession>A0AAV7EK75</accession>
<dbReference type="PROSITE" id="PS51387">
    <property type="entry name" value="FAD_PCMH"/>
    <property type="match status" value="1"/>
</dbReference>
<dbReference type="GO" id="GO:0016491">
    <property type="term" value="F:oxidoreductase activity"/>
    <property type="evidence" value="ECO:0007669"/>
    <property type="project" value="InterPro"/>
</dbReference>
<dbReference type="InterPro" id="IPR016167">
    <property type="entry name" value="FAD-bd_PCMH_sub1"/>
</dbReference>
<keyword evidence="10" id="KW-1185">Reference proteome</keyword>
<evidence type="ECO:0000256" key="5">
    <source>
        <dbReference type="ARBA" id="ARBA00022827"/>
    </source>
</evidence>
<protein>
    <recommendedName>
        <fullName evidence="8">FAD-binding PCMH-type domain-containing protein</fullName>
    </recommendedName>
</protein>
<comment type="caution">
    <text evidence="9">The sequence shown here is derived from an EMBL/GenBank/DDBJ whole genome shotgun (WGS) entry which is preliminary data.</text>
</comment>
<evidence type="ECO:0000256" key="1">
    <source>
        <dbReference type="ARBA" id="ARBA00001974"/>
    </source>
</evidence>
<dbReference type="InterPro" id="IPR036318">
    <property type="entry name" value="FAD-bd_PCMH-like_sf"/>
</dbReference>